<dbReference type="Pfam" id="PF00534">
    <property type="entry name" value="Glycos_transf_1"/>
    <property type="match status" value="1"/>
</dbReference>
<dbReference type="eggNOG" id="COG0438">
    <property type="taxonomic scope" value="Bacteria"/>
</dbReference>
<dbReference type="AlphaFoldDB" id="A0A1L3NJA3"/>
<dbReference type="InterPro" id="IPR001296">
    <property type="entry name" value="Glyco_trans_1"/>
</dbReference>
<reference evidence="4 5" key="1">
    <citation type="submission" date="2015-11" db="EMBL/GenBank/DDBJ databases">
        <authorList>
            <person name="Hill K.K."/>
            <person name="Shirey T.B."/>
            <person name="Raphael B."/>
            <person name="Daligault H.E."/>
            <person name="Davenport K.W."/>
            <person name="Bruce D.C."/>
            <person name="Foley B.T."/>
            <person name="Johnson S.L."/>
        </authorList>
    </citation>
    <scope>NUCLEOTIDE SEQUENCE [LARGE SCALE GENOMIC DNA]</scope>
    <source>
        <strain evidence="4 5">CDC_1632</strain>
    </source>
</reference>
<dbReference type="InterPro" id="IPR001173">
    <property type="entry name" value="Glyco_trans_2-like"/>
</dbReference>
<dbReference type="GO" id="GO:0016757">
    <property type="term" value="F:glycosyltransferase activity"/>
    <property type="evidence" value="ECO:0007669"/>
    <property type="project" value="InterPro"/>
</dbReference>
<organism evidence="4 5">
    <name type="scientific">Clostridium sporogenes</name>
    <dbReference type="NCBI Taxonomy" id="1509"/>
    <lineage>
        <taxon>Bacteria</taxon>
        <taxon>Bacillati</taxon>
        <taxon>Bacillota</taxon>
        <taxon>Clostridia</taxon>
        <taxon>Eubacteriales</taxon>
        <taxon>Clostridiaceae</taxon>
        <taxon>Clostridium</taxon>
    </lineage>
</organism>
<evidence type="ECO:0000259" key="3">
    <source>
        <dbReference type="Pfam" id="PF00535"/>
    </source>
</evidence>
<dbReference type="InterPro" id="IPR029044">
    <property type="entry name" value="Nucleotide-diphossugar_trans"/>
</dbReference>
<proteinExistence type="inferred from homology"/>
<feature type="domain" description="Glycosyl transferase family 1" evidence="2">
    <location>
        <begin position="144"/>
        <end position="269"/>
    </location>
</feature>
<dbReference type="Gene3D" id="3.90.550.10">
    <property type="entry name" value="Spore Coat Polysaccharide Biosynthesis Protein SpsA, Chain A"/>
    <property type="match status" value="1"/>
</dbReference>
<evidence type="ECO:0000313" key="4">
    <source>
        <dbReference type="EMBL" id="APH16183.1"/>
    </source>
</evidence>
<name>A0A1L3NJA3_CLOSG</name>
<dbReference type="SUPFAM" id="SSF53448">
    <property type="entry name" value="Nucleotide-diphospho-sugar transferases"/>
    <property type="match status" value="1"/>
</dbReference>
<dbReference type="Proteomes" id="UP000182204">
    <property type="component" value="Chromosome"/>
</dbReference>
<sequence length="696" mass="80940">MFFDSLKGVDIVEAKKKIVFFILPGLDSFIDDIIEYLSQEYDTKKVIVNHYDQIDEEMKNADICWFEWCDPLVAYGSKLEVAKDKKIICRLHSYEAFTSYIYEVNWGNVDRVIFVAEHIKRFVLSKIFIPQNKVYVIPNGIDLNKQEFKERKKGFNIAYVGYINFKKGPMLLLHAFKKIFDTDNRYKLHIAGTFDEERYRLYFNQMIKEFGLEKNIIFYGWQKDINKWLEDKNYLICTSVLESQGLGIMEAMSKGIRPLIHNFVGAKEVYPEKYVWSSLDDIVNMLSDEEYSSIEYRNFIEKNYSISDTNHKIISEIIEGKDTKTQQNHNLIKLNSEISLYNNKIINTQGKLVYSHSNGEKEITIVTPIYNGEIFLENIFNSIGSQTIKNKVEWILVDDKSTDNSLNKCVSLAEKNKDKIGNIKIYSLDKNSGAIYALKFGFNMAETNYIGWISVDDLYVDADKLEQDLYLLKNKNYDIVFSNKMILGTNITHGALYNMDNNILSLMQSDNTMKKLAYLSYSNPINGSSLIFSKEAYKKCGGFDTSLVSVDGDWDLLSKAILLNLKFIHDDKAVFNTSHPNQTSKSTIKMIVGSNITRLRILNLLKKYGNMKDFLKFIKEFNWLNDSCLNIRPIFSYHLIKLNKDTLKDIGNNFAYKMENTFYKKDLQNIFEKSIELMDSESFSEFYKNINLIKGM</sequence>
<dbReference type="PANTHER" id="PTHR43685">
    <property type="entry name" value="GLYCOSYLTRANSFERASE"/>
    <property type="match status" value="1"/>
</dbReference>
<evidence type="ECO:0000313" key="5">
    <source>
        <dbReference type="Proteomes" id="UP000182204"/>
    </source>
</evidence>
<dbReference type="EMBL" id="CP013243">
    <property type="protein sequence ID" value="APH16183.1"/>
    <property type="molecule type" value="Genomic_DNA"/>
</dbReference>
<dbReference type="InterPro" id="IPR050834">
    <property type="entry name" value="Glycosyltransf_2"/>
</dbReference>
<comment type="similarity">
    <text evidence="1">Belongs to the glycosyltransferase 2 family.</text>
</comment>
<keyword evidence="4" id="KW-0808">Transferase</keyword>
<dbReference type="PANTHER" id="PTHR43685:SF11">
    <property type="entry name" value="GLYCOSYLTRANSFERASE TAGX-RELATED"/>
    <property type="match status" value="1"/>
</dbReference>
<dbReference type="SUPFAM" id="SSF53756">
    <property type="entry name" value="UDP-Glycosyltransferase/glycogen phosphorylase"/>
    <property type="match status" value="1"/>
</dbReference>
<dbReference type="CDD" id="cd03801">
    <property type="entry name" value="GT4_PimA-like"/>
    <property type="match status" value="1"/>
</dbReference>
<feature type="domain" description="Glycosyltransferase 2-like" evidence="3">
    <location>
        <begin position="364"/>
        <end position="493"/>
    </location>
</feature>
<protein>
    <submittedName>
        <fullName evidence="4">Glycosyl transferases group 1 family protein</fullName>
    </submittedName>
</protein>
<evidence type="ECO:0000259" key="2">
    <source>
        <dbReference type="Pfam" id="PF00534"/>
    </source>
</evidence>
<gene>
    <name evidence="4" type="ORF">NPD5_984</name>
</gene>
<dbReference type="Pfam" id="PF00535">
    <property type="entry name" value="Glycos_transf_2"/>
    <property type="match status" value="1"/>
</dbReference>
<accession>A0A1L3NJA3</accession>
<evidence type="ECO:0000256" key="1">
    <source>
        <dbReference type="ARBA" id="ARBA00006739"/>
    </source>
</evidence>
<dbReference type="Gene3D" id="3.40.50.2000">
    <property type="entry name" value="Glycogen Phosphorylase B"/>
    <property type="match status" value="2"/>
</dbReference>